<dbReference type="Gene3D" id="3.40.50.970">
    <property type="match status" value="1"/>
</dbReference>
<feature type="non-terminal residue" evidence="4">
    <location>
        <position position="1"/>
    </location>
</feature>
<dbReference type="CDD" id="cd00568">
    <property type="entry name" value="TPP_enzymes"/>
    <property type="match status" value="1"/>
</dbReference>
<comment type="caution">
    <text evidence="4">The sequence shown here is derived from an EMBL/GenBank/DDBJ whole genome shotgun (WGS) entry which is preliminary data.</text>
</comment>
<dbReference type="PANTHER" id="PTHR18968">
    <property type="entry name" value="THIAMINE PYROPHOSPHATE ENZYMES"/>
    <property type="match status" value="1"/>
</dbReference>
<dbReference type="Proteomes" id="UP000757890">
    <property type="component" value="Unassembled WGS sequence"/>
</dbReference>
<organism evidence="4 5">
    <name type="scientific">Dialister invisus</name>
    <dbReference type="NCBI Taxonomy" id="218538"/>
    <lineage>
        <taxon>Bacteria</taxon>
        <taxon>Bacillati</taxon>
        <taxon>Bacillota</taxon>
        <taxon>Negativicutes</taxon>
        <taxon>Veillonellales</taxon>
        <taxon>Veillonellaceae</taxon>
        <taxon>Dialister</taxon>
    </lineage>
</organism>
<dbReference type="SUPFAM" id="SSF52467">
    <property type="entry name" value="DHS-like NAD/FAD-binding domain"/>
    <property type="match status" value="1"/>
</dbReference>
<dbReference type="GO" id="GO:0030976">
    <property type="term" value="F:thiamine pyrophosphate binding"/>
    <property type="evidence" value="ECO:0007669"/>
    <property type="project" value="InterPro"/>
</dbReference>
<dbReference type="InterPro" id="IPR029035">
    <property type="entry name" value="DHS-like_NAD/FAD-binding_dom"/>
</dbReference>
<proteinExistence type="inferred from homology"/>
<evidence type="ECO:0000256" key="1">
    <source>
        <dbReference type="ARBA" id="ARBA00007812"/>
    </source>
</evidence>
<gene>
    <name evidence="4" type="ORF">HXL70_08755</name>
</gene>
<dbReference type="AlphaFoldDB" id="A0A930BB74"/>
<evidence type="ECO:0000313" key="5">
    <source>
        <dbReference type="Proteomes" id="UP000757890"/>
    </source>
</evidence>
<comment type="similarity">
    <text evidence="1">Belongs to the TPP enzyme family.</text>
</comment>
<dbReference type="EMBL" id="JABZMK010000099">
    <property type="protein sequence ID" value="MBF1130107.1"/>
    <property type="molecule type" value="Genomic_DNA"/>
</dbReference>
<dbReference type="InterPro" id="IPR012000">
    <property type="entry name" value="Thiamin_PyroP_enz_cen_dom"/>
</dbReference>
<dbReference type="PANTHER" id="PTHR18968:SF142">
    <property type="entry name" value="ACETOLACTATE SYNTHASE"/>
    <property type="match status" value="1"/>
</dbReference>
<dbReference type="GO" id="GO:0009099">
    <property type="term" value="P:L-valine biosynthetic process"/>
    <property type="evidence" value="ECO:0007669"/>
    <property type="project" value="TreeGrafter"/>
</dbReference>
<evidence type="ECO:0000259" key="3">
    <source>
        <dbReference type="Pfam" id="PF02775"/>
    </source>
</evidence>
<evidence type="ECO:0000313" key="4">
    <source>
        <dbReference type="EMBL" id="MBF1130107.1"/>
    </source>
</evidence>
<protein>
    <submittedName>
        <fullName evidence="4">Thiamine pyrophosphate-binding protein</fullName>
    </submittedName>
</protein>
<dbReference type="Pfam" id="PF00205">
    <property type="entry name" value="TPP_enzyme_M"/>
    <property type="match status" value="1"/>
</dbReference>
<accession>A0A930BB74</accession>
<dbReference type="Pfam" id="PF02775">
    <property type="entry name" value="TPP_enzyme_C"/>
    <property type="match status" value="1"/>
</dbReference>
<dbReference type="GO" id="GO:0003984">
    <property type="term" value="F:acetolactate synthase activity"/>
    <property type="evidence" value="ECO:0007669"/>
    <property type="project" value="TreeGrafter"/>
</dbReference>
<dbReference type="GO" id="GO:0050660">
    <property type="term" value="F:flavin adenine dinucleotide binding"/>
    <property type="evidence" value="ECO:0007669"/>
    <property type="project" value="TreeGrafter"/>
</dbReference>
<sequence length="405" mass="44957">IDQIIEKIYRAKRPVIYAGNGIRLSHGVKVFHELVRKLQIPVVTCWDSIDLMATEDRYYCGRGGIMGDRPGNFAVQNSDLLIGIGARLSVYQVGWNPDSWARAAYIVVNDIDPEELKKPMIRADIPICADASDFMKALLDKTKKVMFKEKEAWVEQCNQWKKKYPVVQKLQYEEKGAANVYAFIDTLSRMLPENALTVVANGSASVVGSQTFYIKENDRFIMNCALSSMGYALPAAIGAYMDNGQENQSVVCIEGDGSIMMNLQELQTVATHQMPIKIFIINNEGYHQIRLTQANIFHHGFVGMGPESGDLGFPDFEKIAAAFGIAYARISSNDELKTGIGHVLSYQGPIVCEVIVSTTQKFEPKSATKKLPDGTLASPPLEDMAPFLSREELKTNMCIPALPEN</sequence>
<dbReference type="InterPro" id="IPR029061">
    <property type="entry name" value="THDP-binding"/>
</dbReference>
<dbReference type="GO" id="GO:0005948">
    <property type="term" value="C:acetolactate synthase complex"/>
    <property type="evidence" value="ECO:0007669"/>
    <property type="project" value="TreeGrafter"/>
</dbReference>
<dbReference type="Gene3D" id="3.40.50.1220">
    <property type="entry name" value="TPP-binding domain"/>
    <property type="match status" value="1"/>
</dbReference>
<dbReference type="GO" id="GO:0000287">
    <property type="term" value="F:magnesium ion binding"/>
    <property type="evidence" value="ECO:0007669"/>
    <property type="project" value="InterPro"/>
</dbReference>
<dbReference type="SUPFAM" id="SSF52518">
    <property type="entry name" value="Thiamin diphosphate-binding fold (THDP-binding)"/>
    <property type="match status" value="1"/>
</dbReference>
<dbReference type="InterPro" id="IPR011766">
    <property type="entry name" value="TPP_enzyme_TPP-bd"/>
</dbReference>
<reference evidence="4" key="1">
    <citation type="submission" date="2020-04" db="EMBL/GenBank/DDBJ databases">
        <title>Deep metagenomics examines the oral microbiome during advanced dental caries in children, revealing novel taxa and co-occurrences with host molecules.</title>
        <authorList>
            <person name="Baker J.L."/>
            <person name="Morton J.T."/>
            <person name="Dinis M."/>
            <person name="Alvarez R."/>
            <person name="Tran N.C."/>
            <person name="Knight R."/>
            <person name="Edlund A."/>
        </authorList>
    </citation>
    <scope>NUCLEOTIDE SEQUENCE</scope>
    <source>
        <strain evidence="4">JCVI_32_bin.14</strain>
    </source>
</reference>
<evidence type="ECO:0000259" key="2">
    <source>
        <dbReference type="Pfam" id="PF00205"/>
    </source>
</evidence>
<name>A0A930BB74_9FIRM</name>
<feature type="domain" description="Thiamine pyrophosphate enzyme central" evidence="2">
    <location>
        <begin position="1"/>
        <end position="138"/>
    </location>
</feature>
<dbReference type="InterPro" id="IPR045229">
    <property type="entry name" value="TPP_enz"/>
</dbReference>
<feature type="domain" description="Thiamine pyrophosphate enzyme TPP-binding" evidence="3">
    <location>
        <begin position="202"/>
        <end position="354"/>
    </location>
</feature>
<dbReference type="GO" id="GO:0009097">
    <property type="term" value="P:isoleucine biosynthetic process"/>
    <property type="evidence" value="ECO:0007669"/>
    <property type="project" value="TreeGrafter"/>
</dbReference>